<dbReference type="PROSITE" id="PS51257">
    <property type="entry name" value="PROKAR_LIPOPROTEIN"/>
    <property type="match status" value="1"/>
</dbReference>
<feature type="chain" id="PRO_5046584157" description="DUF1735 domain-containing protein" evidence="1">
    <location>
        <begin position="28"/>
        <end position="281"/>
    </location>
</feature>
<keyword evidence="1" id="KW-0732">Signal</keyword>
<protein>
    <recommendedName>
        <fullName evidence="4">DUF1735 domain-containing protein</fullName>
    </recommendedName>
</protein>
<keyword evidence="3" id="KW-1185">Reference proteome</keyword>
<feature type="signal peptide" evidence="1">
    <location>
        <begin position="1"/>
        <end position="27"/>
    </location>
</feature>
<evidence type="ECO:0000256" key="1">
    <source>
        <dbReference type="SAM" id="SignalP"/>
    </source>
</evidence>
<evidence type="ECO:0000313" key="3">
    <source>
        <dbReference type="Proteomes" id="UP001165367"/>
    </source>
</evidence>
<gene>
    <name evidence="2" type="ORF">LZZ85_09225</name>
</gene>
<name>A0ABS9KQ81_9BACT</name>
<evidence type="ECO:0000313" key="2">
    <source>
        <dbReference type="EMBL" id="MCG2614461.1"/>
    </source>
</evidence>
<evidence type="ECO:0008006" key="4">
    <source>
        <dbReference type="Google" id="ProtNLM"/>
    </source>
</evidence>
<dbReference type="Proteomes" id="UP001165367">
    <property type="component" value="Unassembled WGS sequence"/>
</dbReference>
<proteinExistence type="predicted"/>
<accession>A0ABS9KQ81</accession>
<organism evidence="2 3">
    <name type="scientific">Terrimonas ginsenosidimutans</name>
    <dbReference type="NCBI Taxonomy" id="2908004"/>
    <lineage>
        <taxon>Bacteria</taxon>
        <taxon>Pseudomonadati</taxon>
        <taxon>Bacteroidota</taxon>
        <taxon>Chitinophagia</taxon>
        <taxon>Chitinophagales</taxon>
        <taxon>Chitinophagaceae</taxon>
        <taxon>Terrimonas</taxon>
    </lineage>
</organism>
<dbReference type="RefSeq" id="WP_237870902.1">
    <property type="nucleotide sequence ID" value="NZ_JAKLTR010000005.1"/>
</dbReference>
<reference evidence="2" key="1">
    <citation type="submission" date="2022-01" db="EMBL/GenBank/DDBJ databases">
        <authorList>
            <person name="Jo J.-H."/>
            <person name="Im W.-T."/>
        </authorList>
    </citation>
    <scope>NUCLEOTIDE SEQUENCE</scope>
    <source>
        <strain evidence="2">NA20</strain>
    </source>
</reference>
<dbReference type="EMBL" id="JAKLTR010000005">
    <property type="protein sequence ID" value="MCG2614461.1"/>
    <property type="molecule type" value="Genomic_DNA"/>
</dbReference>
<comment type="caution">
    <text evidence="2">The sequence shown here is derived from an EMBL/GenBank/DDBJ whole genome shotgun (WGS) entry which is preliminary data.</text>
</comment>
<sequence length="281" mass="30184">MITSIKKISLAFSFMLLLITAMSGCMKDENAETLNPGEYALFLPAASSANYSILTPTTIYKIPVGLTQPLTSGKTRTVNIVATSTTGAVEGTHYTYTKTLNFAPGKITDTIVVTGAFSQYSSGRRDTVRFAFADAADASPTLNSRFTLNIAQCLESDVVFANMSGNYTQTYEDGSYGPYTSTITGVTRVNTTSSTATITNLYDSGIEALAKFDYSTPGSFSVTIDPQATGFVQTSTGLPISVRTTPGTTSFFTYCTPTFTIYIDLFTSAGLMARWEMTMAR</sequence>